<dbReference type="GO" id="GO:0006283">
    <property type="term" value="P:transcription-coupled nucleotide-excision repair"/>
    <property type="evidence" value="ECO:0007669"/>
    <property type="project" value="TreeGrafter"/>
</dbReference>
<dbReference type="GO" id="GO:0003899">
    <property type="term" value="F:DNA-directed RNA polymerase activity"/>
    <property type="evidence" value="ECO:0007669"/>
    <property type="project" value="InterPro"/>
</dbReference>
<evidence type="ECO:0000256" key="7">
    <source>
        <dbReference type="PIRNR" id="PIRNR005586"/>
    </source>
</evidence>
<feature type="binding site" evidence="8">
    <location>
        <position position="47"/>
    </location>
    <ligand>
        <name>Zn(2+)</name>
        <dbReference type="ChEBI" id="CHEBI:29105"/>
        <label>1</label>
    </ligand>
</feature>
<evidence type="ECO:0000256" key="9">
    <source>
        <dbReference type="PIRSR" id="PIRSR005586-2"/>
    </source>
</evidence>
<dbReference type="GO" id="GO:0001193">
    <property type="term" value="P:maintenance of transcriptional fidelity during transcription elongation by RNA polymerase II"/>
    <property type="evidence" value="ECO:0007669"/>
    <property type="project" value="TreeGrafter"/>
</dbReference>
<dbReference type="PROSITE" id="PS51133">
    <property type="entry name" value="ZF_TFIIS_2"/>
    <property type="match status" value="1"/>
</dbReference>
<dbReference type="STRING" id="1076935.U4L5H9"/>
<dbReference type="Pfam" id="PF02150">
    <property type="entry name" value="Zn_ribbon_RPB9"/>
    <property type="match status" value="1"/>
</dbReference>
<dbReference type="PANTHER" id="PTHR11239:SF1">
    <property type="entry name" value="DNA-DIRECTED RNA POLYMERASE II SUBUNIT RPB9"/>
    <property type="match status" value="1"/>
</dbReference>
<keyword evidence="7 10" id="KW-0240">DNA-directed RNA polymerase</keyword>
<dbReference type="InterPro" id="IPR001529">
    <property type="entry name" value="Zn_ribbon_RPB9"/>
</dbReference>
<feature type="domain" description="TFIIS-type" evidence="11">
    <location>
        <begin position="89"/>
        <end position="129"/>
    </location>
</feature>
<keyword evidence="3 8" id="KW-0479">Metal-binding</keyword>
<feature type="binding site" evidence="8">
    <location>
        <position position="93"/>
    </location>
    <ligand>
        <name>Zn(2+)</name>
        <dbReference type="ChEBI" id="CHEBI:29105"/>
        <label>2</label>
    </ligand>
</feature>
<feature type="binding site" evidence="8">
    <location>
        <position position="121"/>
    </location>
    <ligand>
        <name>Zn(2+)</name>
        <dbReference type="ChEBI" id="CHEBI:29105"/>
        <label>2</label>
    </ligand>
</feature>
<gene>
    <name evidence="12" type="ORF">PCON_07280</name>
</gene>
<reference evidence="12 13" key="1">
    <citation type="journal article" date="2013" name="PLoS Genet.">
        <title>The genome and development-dependent transcriptomes of Pyronema confluens: a window into fungal evolution.</title>
        <authorList>
            <person name="Traeger S."/>
            <person name="Altegoer F."/>
            <person name="Freitag M."/>
            <person name="Gabaldon T."/>
            <person name="Kempken F."/>
            <person name="Kumar A."/>
            <person name="Marcet-Houben M."/>
            <person name="Poggeler S."/>
            <person name="Stajich J.E."/>
            <person name="Nowrousian M."/>
        </authorList>
    </citation>
    <scope>NUCLEOTIDE SEQUENCE [LARGE SCALE GENOMIC DNA]</scope>
    <source>
        <strain evidence="13">CBS 100304</strain>
        <tissue evidence="12">Vegetative mycelium</tissue>
    </source>
</reference>
<dbReference type="Pfam" id="PF01096">
    <property type="entry name" value="Zn_ribbon_TFIIS"/>
    <property type="match status" value="1"/>
</dbReference>
<accession>U4L5H9</accession>
<evidence type="ECO:0000256" key="2">
    <source>
        <dbReference type="ARBA" id="ARBA00011730"/>
    </source>
</evidence>
<dbReference type="OMA" id="DTSMVLF"/>
<evidence type="ECO:0000259" key="11">
    <source>
        <dbReference type="PROSITE" id="PS51133"/>
    </source>
</evidence>
<dbReference type="FunFam" id="2.20.25.10:FF:000016">
    <property type="entry name" value="DNA-directed RNA polymerase II subunit RPB9"/>
    <property type="match status" value="1"/>
</dbReference>
<evidence type="ECO:0000256" key="4">
    <source>
        <dbReference type="ARBA" id="ARBA00022771"/>
    </source>
</evidence>
<comment type="similarity">
    <text evidence="7 10">Belongs to the archaeal rpoM/eukaryotic RPA12/RPB9/RPC11 RNA polymerase family.</text>
</comment>
<dbReference type="GO" id="GO:0003676">
    <property type="term" value="F:nucleic acid binding"/>
    <property type="evidence" value="ECO:0007669"/>
    <property type="project" value="InterPro"/>
</dbReference>
<dbReference type="OrthoDB" id="282270at2759"/>
<name>U4L5H9_PYROM</name>
<dbReference type="InterPro" id="IPR001222">
    <property type="entry name" value="Znf_TFIIS"/>
</dbReference>
<evidence type="ECO:0000313" key="13">
    <source>
        <dbReference type="Proteomes" id="UP000018144"/>
    </source>
</evidence>
<dbReference type="Proteomes" id="UP000018144">
    <property type="component" value="Unassembled WGS sequence"/>
</dbReference>
<feature type="zinc finger region" description="C4-type" evidence="9">
    <location>
        <begin position="25"/>
        <end position="50"/>
    </location>
</feature>
<dbReference type="InterPro" id="IPR034012">
    <property type="entry name" value="Zn_ribbon_RPB9_C"/>
</dbReference>
<feature type="binding site" evidence="8">
    <location>
        <position position="25"/>
    </location>
    <ligand>
        <name>Zn(2+)</name>
        <dbReference type="ChEBI" id="CHEBI:29105"/>
        <label>1</label>
    </ligand>
</feature>
<dbReference type="AlphaFoldDB" id="U4L5H9"/>
<dbReference type="SUPFAM" id="SSF57783">
    <property type="entry name" value="Zinc beta-ribbon"/>
    <property type="match status" value="2"/>
</dbReference>
<keyword evidence="13" id="KW-1185">Reference proteome</keyword>
<feature type="binding site" evidence="8">
    <location>
        <position position="124"/>
    </location>
    <ligand>
        <name>Zn(2+)</name>
        <dbReference type="ChEBI" id="CHEBI:29105"/>
        <label>2</label>
    </ligand>
</feature>
<keyword evidence="5 8" id="KW-0862">Zinc</keyword>
<dbReference type="GO" id="GO:0005730">
    <property type="term" value="C:nucleolus"/>
    <property type="evidence" value="ECO:0007669"/>
    <property type="project" value="UniProtKB-SubCell"/>
</dbReference>
<proteinExistence type="inferred from homology"/>
<evidence type="ECO:0000256" key="5">
    <source>
        <dbReference type="ARBA" id="ARBA00022833"/>
    </source>
</evidence>
<evidence type="ECO:0000256" key="10">
    <source>
        <dbReference type="RuleBase" id="RU003474"/>
    </source>
</evidence>
<dbReference type="InterPro" id="IPR012164">
    <property type="entry name" value="Rpa12/Rpb9/Rpc10/TFS"/>
</dbReference>
<feature type="binding site" evidence="8">
    <location>
        <position position="28"/>
    </location>
    <ligand>
        <name>Zn(2+)</name>
        <dbReference type="ChEBI" id="CHEBI:29105"/>
        <label>1</label>
    </ligand>
</feature>
<dbReference type="GO" id="GO:0006367">
    <property type="term" value="P:transcription initiation at RNA polymerase II promoter"/>
    <property type="evidence" value="ECO:0007669"/>
    <property type="project" value="TreeGrafter"/>
</dbReference>
<comment type="subcellular location">
    <subcellularLocation>
        <location evidence="1">Nucleus</location>
        <location evidence="1">Nucleolus</location>
    </subcellularLocation>
</comment>
<evidence type="ECO:0000256" key="6">
    <source>
        <dbReference type="ARBA" id="ARBA00023242"/>
    </source>
</evidence>
<dbReference type="CDD" id="cd10508">
    <property type="entry name" value="Zn-ribbon_RPB9"/>
    <property type="match status" value="1"/>
</dbReference>
<keyword evidence="4 9" id="KW-0863">Zinc-finger</keyword>
<evidence type="ECO:0000313" key="12">
    <source>
        <dbReference type="EMBL" id="CCX07691.1"/>
    </source>
</evidence>
<keyword evidence="7 10" id="KW-0804">Transcription</keyword>
<organism evidence="12 13">
    <name type="scientific">Pyronema omphalodes (strain CBS 100304)</name>
    <name type="common">Pyronema confluens</name>
    <dbReference type="NCBI Taxonomy" id="1076935"/>
    <lineage>
        <taxon>Eukaryota</taxon>
        <taxon>Fungi</taxon>
        <taxon>Dikarya</taxon>
        <taxon>Ascomycota</taxon>
        <taxon>Pezizomycotina</taxon>
        <taxon>Pezizomycetes</taxon>
        <taxon>Pezizales</taxon>
        <taxon>Pyronemataceae</taxon>
        <taxon>Pyronema</taxon>
    </lineage>
</organism>
<dbReference type="GO" id="GO:0005665">
    <property type="term" value="C:RNA polymerase II, core complex"/>
    <property type="evidence" value="ECO:0007669"/>
    <property type="project" value="TreeGrafter"/>
</dbReference>
<keyword evidence="6 7" id="KW-0539">Nucleus</keyword>
<dbReference type="PANTHER" id="PTHR11239">
    <property type="entry name" value="DNA-DIRECTED RNA POLYMERASE"/>
    <property type="match status" value="1"/>
</dbReference>
<comment type="subunit">
    <text evidence="2">Component of the RNA polymerase II (Pol II) complex consisting of 12 subunits.</text>
</comment>
<dbReference type="SMART" id="SM00661">
    <property type="entry name" value="RPOL9"/>
    <property type="match status" value="1"/>
</dbReference>
<evidence type="ECO:0000256" key="1">
    <source>
        <dbReference type="ARBA" id="ARBA00004604"/>
    </source>
</evidence>
<feature type="binding site" evidence="8">
    <location>
        <position position="96"/>
    </location>
    <ligand>
        <name>Zn(2+)</name>
        <dbReference type="ChEBI" id="CHEBI:29105"/>
        <label>2</label>
    </ligand>
</feature>
<protein>
    <recommendedName>
        <fullName evidence="7">DNA-directed RNA polymerase subunit</fullName>
    </recommendedName>
</protein>
<dbReference type="GO" id="GO:0008270">
    <property type="term" value="F:zinc ion binding"/>
    <property type="evidence" value="ECO:0007669"/>
    <property type="project" value="UniProtKB-KW"/>
</dbReference>
<comment type="function">
    <text evidence="7">DNA-dependent RNA polymerase catalyzes the transcription of DNA into RNA using the four ribonucleoside triphosphates as substrates.</text>
</comment>
<dbReference type="EMBL" id="HF935363">
    <property type="protein sequence ID" value="CCX07691.1"/>
    <property type="molecule type" value="Genomic_DNA"/>
</dbReference>
<dbReference type="PIRSF" id="PIRSF005586">
    <property type="entry name" value="RNApol_RpoM"/>
    <property type="match status" value="1"/>
</dbReference>
<evidence type="ECO:0000256" key="8">
    <source>
        <dbReference type="PIRSR" id="PIRSR005586-1"/>
    </source>
</evidence>
<dbReference type="eggNOG" id="KOG2691">
    <property type="taxonomic scope" value="Eukaryota"/>
</dbReference>
<feature type="binding site" evidence="8">
    <location>
        <position position="50"/>
    </location>
    <ligand>
        <name>Zn(2+)</name>
        <dbReference type="ChEBI" id="CHEBI:29105"/>
        <label>1</label>
    </ligand>
</feature>
<dbReference type="SMART" id="SM00440">
    <property type="entry name" value="ZnF_C2C2"/>
    <property type="match status" value="1"/>
</dbReference>
<evidence type="ECO:0000256" key="3">
    <source>
        <dbReference type="ARBA" id="ARBA00022723"/>
    </source>
</evidence>
<sequence length="129" mass="14487">MSSEMGTPAPEAQRSSREKVSFRFCRECSNMLYPHEDRTTNTLLYRCRTCHNTEPANTYCVFRNNLSSNAGETAGVTTDIGSDPTLPKAVKICPQCGESESVFFQSQQRTEDTKMSLFYVCISCGKVHH</sequence>
<dbReference type="Gene3D" id="2.20.25.10">
    <property type="match status" value="2"/>
</dbReference>